<feature type="domain" description="4-vinyl reductase 4VR" evidence="1">
    <location>
        <begin position="137"/>
        <end position="198"/>
    </location>
</feature>
<gene>
    <name evidence="2" type="primary">bchJ</name>
    <name evidence="2" type="ORF">DK847_01410</name>
</gene>
<sequence length="198" mass="21745">MSDAAHTGRIGPNAVIRLAEALDALESKAVTRRLFIAADLEAYVHTPPQAMVPEDDVTLLHRQLRHELSATRAASVSWLAGQRTADYLLANRIPKPVQRLLKLLPARFAAFILLKAIGAHAWTFAGTSRFTWSMSRPITLTFENCPLCRGGQATAPCCSYYAATFERLFRELISAETDVHETECIAAGGAACRFEIAF</sequence>
<dbReference type="Proteomes" id="UP000248795">
    <property type="component" value="Unassembled WGS sequence"/>
</dbReference>
<evidence type="ECO:0000313" key="3">
    <source>
        <dbReference type="Proteomes" id="UP000248795"/>
    </source>
</evidence>
<dbReference type="PANTHER" id="PTHR35090">
    <property type="entry name" value="DNA-DIRECTED RNA POLYMERASE SUBUNIT I"/>
    <property type="match status" value="1"/>
</dbReference>
<dbReference type="AlphaFoldDB" id="A0A2W2BE56"/>
<dbReference type="InterPro" id="IPR004096">
    <property type="entry name" value="V4R"/>
</dbReference>
<dbReference type="Pfam" id="PF02830">
    <property type="entry name" value="V4R"/>
    <property type="match status" value="1"/>
</dbReference>
<dbReference type="GO" id="GO:0015979">
    <property type="term" value="P:photosynthesis"/>
    <property type="evidence" value="ECO:0007669"/>
    <property type="project" value="InterPro"/>
</dbReference>
<dbReference type="InterPro" id="IPR024096">
    <property type="entry name" value="NO_sig/Golgi_transp_ligand-bd"/>
</dbReference>
<dbReference type="Gene3D" id="3.30.1380.20">
    <property type="entry name" value="Trafficking protein particle complex subunit 3"/>
    <property type="match status" value="1"/>
</dbReference>
<organism evidence="2 3">
    <name type="scientific">Aestuariivirga litoralis</name>
    <dbReference type="NCBI Taxonomy" id="2650924"/>
    <lineage>
        <taxon>Bacteria</taxon>
        <taxon>Pseudomonadati</taxon>
        <taxon>Pseudomonadota</taxon>
        <taxon>Alphaproteobacteria</taxon>
        <taxon>Hyphomicrobiales</taxon>
        <taxon>Aestuariivirgaceae</taxon>
        <taxon>Aestuariivirga</taxon>
    </lineage>
</organism>
<dbReference type="NCBIfam" id="TIGR02019">
    <property type="entry name" value="BchJ"/>
    <property type="match status" value="1"/>
</dbReference>
<dbReference type="EMBL" id="QKVK01000001">
    <property type="protein sequence ID" value="PZF78498.1"/>
    <property type="molecule type" value="Genomic_DNA"/>
</dbReference>
<dbReference type="SMART" id="SM00989">
    <property type="entry name" value="V4R"/>
    <property type="match status" value="1"/>
</dbReference>
<name>A0A2W2BE56_9HYPH</name>
<accession>A0A2W2BE56</accession>
<dbReference type="GO" id="GO:0030494">
    <property type="term" value="P:bacteriochlorophyll biosynthetic process"/>
    <property type="evidence" value="ECO:0007669"/>
    <property type="project" value="InterPro"/>
</dbReference>
<comment type="caution">
    <text evidence="2">The sequence shown here is derived from an EMBL/GenBank/DDBJ whole genome shotgun (WGS) entry which is preliminary data.</text>
</comment>
<dbReference type="InterPro" id="IPR010249">
    <property type="entry name" value="BchJ"/>
</dbReference>
<keyword evidence="3" id="KW-1185">Reference proteome</keyword>
<reference evidence="3" key="1">
    <citation type="submission" date="2018-06" db="EMBL/GenBank/DDBJ databases">
        <title>Aestuariibacter litoralis strain KCTC 52945T.</title>
        <authorList>
            <person name="Li X."/>
            <person name="Salam N."/>
            <person name="Li J.-L."/>
            <person name="Chen Y.-M."/>
            <person name="Yang Z.-W."/>
            <person name="Zhang L.-Y."/>
            <person name="Han M.-X."/>
            <person name="Xiao M."/>
            <person name="Li W.-J."/>
        </authorList>
    </citation>
    <scope>NUCLEOTIDE SEQUENCE [LARGE SCALE GENOMIC DNA]</scope>
    <source>
        <strain evidence="3">KCTC 52945</strain>
    </source>
</reference>
<proteinExistence type="predicted"/>
<evidence type="ECO:0000259" key="1">
    <source>
        <dbReference type="SMART" id="SM00989"/>
    </source>
</evidence>
<dbReference type="PANTHER" id="PTHR35090:SF1">
    <property type="entry name" value="SLR0144 PROTEIN"/>
    <property type="match status" value="1"/>
</dbReference>
<dbReference type="RefSeq" id="WP_111195825.1">
    <property type="nucleotide sequence ID" value="NZ_QKVK01000001.1"/>
</dbReference>
<evidence type="ECO:0000313" key="2">
    <source>
        <dbReference type="EMBL" id="PZF78498.1"/>
    </source>
</evidence>
<protein>
    <submittedName>
        <fullName evidence="2">Bacteriochlorophyll 4-vinyl reductase</fullName>
    </submittedName>
</protein>
<dbReference type="SUPFAM" id="SSF111126">
    <property type="entry name" value="Ligand-binding domain in the NO signalling and Golgi transport"/>
    <property type="match status" value="1"/>
</dbReference>